<proteinExistence type="inferred from homology"/>
<dbReference type="GO" id="GO:0034625">
    <property type="term" value="P:fatty acid elongation, monounsaturated fatty acid"/>
    <property type="evidence" value="ECO:0007669"/>
    <property type="project" value="TreeGrafter"/>
</dbReference>
<comment type="similarity">
    <text evidence="2 12">Belongs to the ELO family.</text>
</comment>
<gene>
    <name evidence="15" type="primary">ABSGL_05572.1 scaffold 7186</name>
</gene>
<sequence>MQQQRPLYLLLLLSTLLLLVLTVSAGPGTAHRFDEKDHSNYGSEKTNRQHMQEHMDALAKDGEKAQKVTEDDMIFYLFVLHDQNGDNHLDGHELRAAFSDFDHDAEEDPTQFVSLEDITLMVDHVLAEDDLDGEMEVLKTLSFTPETPFGLRLYPYFEQVYQAVTGQKASDFVFTPGLTPLSTNNEVVASCITYFIVIFGGRYLMQNLPAQRLQFFFQIHNLLLTLVSGALLVLMIENIFPILYHKGLLHAVCDTDAWTQPLELLYYLNYLVKYWELIDTVFLVLKKKKLEFLHYYHHSLTMVLCYTQLGGQTSVSWVPIVLNLTVHVLMYYYYFRTASGAKIWWKRYLTTMQIVQFVIDLFAIYFCTYTYFAYTYYPHLPNMGSCAGTETSALFGCALLSSYLLLFINFYRITYNKNKSLKKKAAANNAAAAAQQPKSKKI</sequence>
<keyword evidence="13" id="KW-0732">Signal</keyword>
<dbReference type="STRING" id="4829.A0A168N6I2"/>
<feature type="transmembrane region" description="Helical" evidence="12">
    <location>
        <begin position="217"/>
        <end position="244"/>
    </location>
</feature>
<protein>
    <recommendedName>
        <fullName evidence="12">Elongation of fatty acids protein</fullName>
        <ecNumber evidence="12">2.3.1.-</ecNumber>
    </recommendedName>
</protein>
<dbReference type="InterPro" id="IPR018247">
    <property type="entry name" value="EF_Hand_1_Ca_BS"/>
</dbReference>
<evidence type="ECO:0000256" key="2">
    <source>
        <dbReference type="ARBA" id="ARBA00007263"/>
    </source>
</evidence>
<feature type="transmembrane region" description="Helical" evidence="12">
    <location>
        <begin position="393"/>
        <end position="414"/>
    </location>
</feature>
<feature type="transmembrane region" description="Helical" evidence="12">
    <location>
        <begin position="354"/>
        <end position="373"/>
    </location>
</feature>
<keyword evidence="9 12" id="KW-0472">Membrane</keyword>
<dbReference type="PROSITE" id="PS01188">
    <property type="entry name" value="ELO"/>
    <property type="match status" value="1"/>
</dbReference>
<dbReference type="PANTHER" id="PTHR11157">
    <property type="entry name" value="FATTY ACID ACYL TRANSFERASE-RELATED"/>
    <property type="match status" value="1"/>
</dbReference>
<dbReference type="GO" id="GO:0034626">
    <property type="term" value="P:fatty acid elongation, polyunsaturated fatty acid"/>
    <property type="evidence" value="ECO:0007669"/>
    <property type="project" value="TreeGrafter"/>
</dbReference>
<evidence type="ECO:0000256" key="5">
    <source>
        <dbReference type="ARBA" id="ARBA00022692"/>
    </source>
</evidence>
<evidence type="ECO:0000256" key="7">
    <source>
        <dbReference type="ARBA" id="ARBA00022989"/>
    </source>
</evidence>
<dbReference type="PANTHER" id="PTHR11157:SF134">
    <property type="entry name" value="ELONGATION OF FATTY ACIDS PROTEIN 1-RELATED"/>
    <property type="match status" value="1"/>
</dbReference>
<evidence type="ECO:0000256" key="4">
    <source>
        <dbReference type="ARBA" id="ARBA00022679"/>
    </source>
</evidence>
<feature type="transmembrane region" description="Helical" evidence="12">
    <location>
        <begin position="315"/>
        <end position="334"/>
    </location>
</feature>
<feature type="signal peptide" evidence="13">
    <location>
        <begin position="1"/>
        <end position="25"/>
    </location>
</feature>
<dbReference type="GO" id="GO:0042761">
    <property type="term" value="P:very long-chain fatty acid biosynthetic process"/>
    <property type="evidence" value="ECO:0007669"/>
    <property type="project" value="TreeGrafter"/>
</dbReference>
<feature type="transmembrane region" description="Helical" evidence="12">
    <location>
        <begin position="187"/>
        <end position="205"/>
    </location>
</feature>
<reference evidence="15" key="1">
    <citation type="submission" date="2016-04" db="EMBL/GenBank/DDBJ databases">
        <authorList>
            <person name="Evans L.H."/>
            <person name="Alamgir A."/>
            <person name="Owens N."/>
            <person name="Weber N.D."/>
            <person name="Virtaneva K."/>
            <person name="Barbian K."/>
            <person name="Babar A."/>
            <person name="Rosenke K."/>
        </authorList>
    </citation>
    <scope>NUCLEOTIDE SEQUENCE [LARGE SCALE GENOMIC DNA]</scope>
    <source>
        <strain evidence="15">CBS 101.48</strain>
    </source>
</reference>
<evidence type="ECO:0000256" key="8">
    <source>
        <dbReference type="ARBA" id="ARBA00023098"/>
    </source>
</evidence>
<dbReference type="PROSITE" id="PS00018">
    <property type="entry name" value="EF_HAND_1"/>
    <property type="match status" value="1"/>
</dbReference>
<dbReference type="InterPro" id="IPR030457">
    <property type="entry name" value="ELO_CS"/>
</dbReference>
<dbReference type="GO" id="GO:0005789">
    <property type="term" value="C:endoplasmic reticulum membrane"/>
    <property type="evidence" value="ECO:0007669"/>
    <property type="project" value="TreeGrafter"/>
</dbReference>
<evidence type="ECO:0000256" key="1">
    <source>
        <dbReference type="ARBA" id="ARBA00004141"/>
    </source>
</evidence>
<dbReference type="Gene3D" id="1.10.238.10">
    <property type="entry name" value="EF-hand"/>
    <property type="match status" value="1"/>
</dbReference>
<dbReference type="EC" id="2.3.1.-" evidence="12"/>
<feature type="chain" id="PRO_5007899245" description="Elongation of fatty acids protein" evidence="13">
    <location>
        <begin position="26"/>
        <end position="442"/>
    </location>
</feature>
<feature type="domain" description="EF-hand" evidence="14">
    <location>
        <begin position="69"/>
        <end position="104"/>
    </location>
</feature>
<comment type="catalytic activity">
    <reaction evidence="12">
        <text>an acyl-CoA + malonyl-CoA + H(+) = a 3-oxoacyl-CoA + CO2 + CoA</text>
        <dbReference type="Rhea" id="RHEA:50252"/>
        <dbReference type="ChEBI" id="CHEBI:15378"/>
        <dbReference type="ChEBI" id="CHEBI:16526"/>
        <dbReference type="ChEBI" id="CHEBI:57287"/>
        <dbReference type="ChEBI" id="CHEBI:57384"/>
        <dbReference type="ChEBI" id="CHEBI:58342"/>
        <dbReference type="ChEBI" id="CHEBI:90726"/>
    </reaction>
    <physiologicalReaction direction="left-to-right" evidence="12">
        <dbReference type="Rhea" id="RHEA:50253"/>
    </physiologicalReaction>
</comment>
<name>A0A168N6I2_ABSGL</name>
<evidence type="ECO:0000313" key="15">
    <source>
        <dbReference type="EMBL" id="SAL99916.1"/>
    </source>
</evidence>
<dbReference type="InterPro" id="IPR002048">
    <property type="entry name" value="EF_hand_dom"/>
</dbReference>
<dbReference type="InterPro" id="IPR002076">
    <property type="entry name" value="ELO_fam"/>
</dbReference>
<evidence type="ECO:0000313" key="16">
    <source>
        <dbReference type="Proteomes" id="UP000078561"/>
    </source>
</evidence>
<accession>A0A168N6I2</accession>
<keyword evidence="5 12" id="KW-0812">Transmembrane</keyword>
<keyword evidence="16" id="KW-1185">Reference proteome</keyword>
<keyword evidence="4 12" id="KW-0808">Transferase</keyword>
<evidence type="ECO:0000256" key="10">
    <source>
        <dbReference type="ARBA" id="ARBA00023160"/>
    </source>
</evidence>
<dbReference type="FunCoup" id="A0A168N6I2">
    <property type="interactions" value="469"/>
</dbReference>
<dbReference type="GO" id="GO:0009922">
    <property type="term" value="F:fatty acid elongase activity"/>
    <property type="evidence" value="ECO:0007669"/>
    <property type="project" value="UniProtKB-EC"/>
</dbReference>
<evidence type="ECO:0000256" key="9">
    <source>
        <dbReference type="ARBA" id="ARBA00023136"/>
    </source>
</evidence>
<evidence type="ECO:0000256" key="6">
    <source>
        <dbReference type="ARBA" id="ARBA00022832"/>
    </source>
</evidence>
<dbReference type="EMBL" id="LT553041">
    <property type="protein sequence ID" value="SAL99916.1"/>
    <property type="molecule type" value="Genomic_DNA"/>
</dbReference>
<dbReference type="InParanoid" id="A0A168N6I2"/>
<evidence type="ECO:0000256" key="12">
    <source>
        <dbReference type="RuleBase" id="RU361115"/>
    </source>
</evidence>
<dbReference type="GO" id="GO:0030148">
    <property type="term" value="P:sphingolipid biosynthetic process"/>
    <property type="evidence" value="ECO:0007669"/>
    <property type="project" value="TreeGrafter"/>
</dbReference>
<dbReference type="PROSITE" id="PS50222">
    <property type="entry name" value="EF_HAND_2"/>
    <property type="match status" value="1"/>
</dbReference>
<keyword evidence="6 12" id="KW-0276">Fatty acid metabolism</keyword>
<organism evidence="15">
    <name type="scientific">Absidia glauca</name>
    <name type="common">Pin mould</name>
    <dbReference type="NCBI Taxonomy" id="4829"/>
    <lineage>
        <taxon>Eukaryota</taxon>
        <taxon>Fungi</taxon>
        <taxon>Fungi incertae sedis</taxon>
        <taxon>Mucoromycota</taxon>
        <taxon>Mucoromycotina</taxon>
        <taxon>Mucoromycetes</taxon>
        <taxon>Mucorales</taxon>
        <taxon>Cunninghamellaceae</taxon>
        <taxon>Absidia</taxon>
    </lineage>
</organism>
<keyword evidence="3 12" id="KW-0444">Lipid biosynthesis</keyword>
<evidence type="ECO:0000259" key="14">
    <source>
        <dbReference type="PROSITE" id="PS50222"/>
    </source>
</evidence>
<evidence type="ECO:0000256" key="3">
    <source>
        <dbReference type="ARBA" id="ARBA00022516"/>
    </source>
</evidence>
<comment type="catalytic activity">
    <reaction evidence="11">
        <text>a very-long-chain acyl-CoA + malonyl-CoA + H(+) = a very-long-chain 3-oxoacyl-CoA + CO2 + CoA</text>
        <dbReference type="Rhea" id="RHEA:32727"/>
        <dbReference type="ChEBI" id="CHEBI:15378"/>
        <dbReference type="ChEBI" id="CHEBI:16526"/>
        <dbReference type="ChEBI" id="CHEBI:57287"/>
        <dbReference type="ChEBI" id="CHEBI:57384"/>
        <dbReference type="ChEBI" id="CHEBI:90725"/>
        <dbReference type="ChEBI" id="CHEBI:90736"/>
        <dbReference type="EC" id="2.3.1.199"/>
    </reaction>
</comment>
<keyword evidence="10 12" id="KW-0275">Fatty acid biosynthesis</keyword>
<dbReference type="AlphaFoldDB" id="A0A168N6I2"/>
<evidence type="ECO:0000256" key="11">
    <source>
        <dbReference type="ARBA" id="ARBA00047375"/>
    </source>
</evidence>
<dbReference type="OMA" id="LSMIVWN"/>
<dbReference type="GO" id="GO:0019367">
    <property type="term" value="P:fatty acid elongation, saturated fatty acid"/>
    <property type="evidence" value="ECO:0007669"/>
    <property type="project" value="TreeGrafter"/>
</dbReference>
<keyword evidence="8 12" id="KW-0443">Lipid metabolism</keyword>
<dbReference type="Pfam" id="PF01151">
    <property type="entry name" value="ELO"/>
    <property type="match status" value="1"/>
</dbReference>
<dbReference type="GO" id="GO:0005509">
    <property type="term" value="F:calcium ion binding"/>
    <property type="evidence" value="ECO:0007669"/>
    <property type="project" value="InterPro"/>
</dbReference>
<evidence type="ECO:0000256" key="13">
    <source>
        <dbReference type="SAM" id="SignalP"/>
    </source>
</evidence>
<keyword evidence="7 12" id="KW-1133">Transmembrane helix</keyword>
<dbReference type="OrthoDB" id="434092at2759"/>
<comment type="subcellular location">
    <subcellularLocation>
        <location evidence="1">Membrane</location>
        <topology evidence="1">Multi-pass membrane protein</topology>
    </subcellularLocation>
</comment>
<dbReference type="Proteomes" id="UP000078561">
    <property type="component" value="Unassembled WGS sequence"/>
</dbReference>